<organism evidence="1 2">
    <name type="scientific">Phytophthora oleae</name>
    <dbReference type="NCBI Taxonomy" id="2107226"/>
    <lineage>
        <taxon>Eukaryota</taxon>
        <taxon>Sar</taxon>
        <taxon>Stramenopiles</taxon>
        <taxon>Oomycota</taxon>
        <taxon>Peronosporomycetes</taxon>
        <taxon>Peronosporales</taxon>
        <taxon>Peronosporaceae</taxon>
        <taxon>Phytophthora</taxon>
    </lineage>
</organism>
<accession>A0ABD3FAU4</accession>
<protein>
    <submittedName>
        <fullName evidence="1">Uncharacterized protein</fullName>
    </submittedName>
</protein>
<proteinExistence type="predicted"/>
<sequence>MALPYLVQAEFDGVGKEHEKLQRSAVDARDPSGACGTEFPRKEKYNDDLVKVLSGEQNGELKKVILLGADGDAIRDLYEAIERQDFPT</sequence>
<reference evidence="1 2" key="1">
    <citation type="submission" date="2024-09" db="EMBL/GenBank/DDBJ databases">
        <title>Genome sequencing and assembly of Phytophthora oleae, isolate VK10A, causative agent of rot of olive drupes.</title>
        <authorList>
            <person name="Conti Taguali S."/>
            <person name="Riolo M."/>
            <person name="La Spada F."/>
            <person name="Cacciola S.O."/>
            <person name="Dionisio G."/>
        </authorList>
    </citation>
    <scope>NUCLEOTIDE SEQUENCE [LARGE SCALE GENOMIC DNA]</scope>
    <source>
        <strain evidence="1 2">VK10A</strain>
    </source>
</reference>
<dbReference type="EMBL" id="JBIMZQ010000025">
    <property type="protein sequence ID" value="KAL3663992.1"/>
    <property type="molecule type" value="Genomic_DNA"/>
</dbReference>
<name>A0ABD3FAU4_9STRA</name>
<keyword evidence="2" id="KW-1185">Reference proteome</keyword>
<evidence type="ECO:0000313" key="1">
    <source>
        <dbReference type="EMBL" id="KAL3663992.1"/>
    </source>
</evidence>
<dbReference type="AlphaFoldDB" id="A0ABD3FAU4"/>
<gene>
    <name evidence="1" type="ORF">V7S43_010879</name>
</gene>
<evidence type="ECO:0000313" key="2">
    <source>
        <dbReference type="Proteomes" id="UP001632037"/>
    </source>
</evidence>
<dbReference type="Proteomes" id="UP001632037">
    <property type="component" value="Unassembled WGS sequence"/>
</dbReference>
<comment type="caution">
    <text evidence="1">The sequence shown here is derived from an EMBL/GenBank/DDBJ whole genome shotgun (WGS) entry which is preliminary data.</text>
</comment>